<protein>
    <submittedName>
        <fullName evidence="5">Acyl-CoA dehydrogenase</fullName>
    </submittedName>
</protein>
<comment type="caution">
    <text evidence="5">The sequence shown here is derived from an EMBL/GenBank/DDBJ whole genome shotgun (WGS) entry which is preliminary data.</text>
</comment>
<evidence type="ECO:0000259" key="4">
    <source>
        <dbReference type="Pfam" id="PF08028"/>
    </source>
</evidence>
<evidence type="ECO:0000256" key="2">
    <source>
        <dbReference type="ARBA" id="ARBA00023002"/>
    </source>
</evidence>
<feature type="domain" description="Acyl-CoA oxidase/dehydrogenase middle" evidence="3">
    <location>
        <begin position="6"/>
        <end position="98"/>
    </location>
</feature>
<dbReference type="InterPro" id="IPR013107">
    <property type="entry name" value="Acyl-CoA_DH_C"/>
</dbReference>
<dbReference type="PANTHER" id="PTHR43831:SF1">
    <property type="entry name" value="ISOBUTYRYL-COA DEHYDROGENASE, MITOCHONDRIAL"/>
    <property type="match status" value="1"/>
</dbReference>
<dbReference type="Pfam" id="PF02770">
    <property type="entry name" value="Acyl-CoA_dh_M"/>
    <property type="match status" value="1"/>
</dbReference>
<organism evidence="5 6">
    <name type="scientific">Roseomonas populi</name>
    <dbReference type="NCBI Taxonomy" id="3121582"/>
    <lineage>
        <taxon>Bacteria</taxon>
        <taxon>Pseudomonadati</taxon>
        <taxon>Pseudomonadota</taxon>
        <taxon>Alphaproteobacteria</taxon>
        <taxon>Acetobacterales</taxon>
        <taxon>Roseomonadaceae</taxon>
        <taxon>Roseomonas</taxon>
    </lineage>
</organism>
<name>A0ABT1X3Y9_9PROT</name>
<keyword evidence="6" id="KW-1185">Reference proteome</keyword>
<dbReference type="Proteomes" id="UP001524642">
    <property type="component" value="Unassembled WGS sequence"/>
</dbReference>
<gene>
    <name evidence="5" type="ORF">NRP21_12250</name>
</gene>
<reference evidence="5 6" key="1">
    <citation type="submission" date="2022-06" db="EMBL/GenBank/DDBJ databases">
        <title>Roseomonas CN29.</title>
        <authorList>
            <person name="Cheng Y."/>
            <person name="He X."/>
        </authorList>
    </citation>
    <scope>NUCLEOTIDE SEQUENCE [LARGE SCALE GENOMIC DNA]</scope>
    <source>
        <strain evidence="5 6">CN29</strain>
    </source>
</reference>
<keyword evidence="1" id="KW-0285">Flavoprotein</keyword>
<dbReference type="Pfam" id="PF08028">
    <property type="entry name" value="Acyl-CoA_dh_2"/>
    <property type="match status" value="1"/>
</dbReference>
<dbReference type="Gene3D" id="2.40.110.10">
    <property type="entry name" value="Butyryl-CoA Dehydrogenase, subunit A, domain 2"/>
    <property type="match status" value="1"/>
</dbReference>
<dbReference type="SUPFAM" id="SSF56645">
    <property type="entry name" value="Acyl-CoA dehydrogenase NM domain-like"/>
    <property type="match status" value="1"/>
</dbReference>
<keyword evidence="2" id="KW-0560">Oxidoreductase</keyword>
<proteinExistence type="predicted"/>
<evidence type="ECO:0000259" key="3">
    <source>
        <dbReference type="Pfam" id="PF02770"/>
    </source>
</evidence>
<dbReference type="InterPro" id="IPR046373">
    <property type="entry name" value="Acyl-CoA_Oxase/DH_mid-dom_sf"/>
</dbReference>
<feature type="domain" description="Acyl-CoA dehydrogenase C-terminal" evidence="4">
    <location>
        <begin position="129"/>
        <end position="249"/>
    </location>
</feature>
<dbReference type="CDD" id="cd00567">
    <property type="entry name" value="ACAD"/>
    <property type="match status" value="1"/>
</dbReference>
<dbReference type="InterPro" id="IPR036250">
    <property type="entry name" value="AcylCo_DH-like_C"/>
</dbReference>
<dbReference type="InterPro" id="IPR052547">
    <property type="entry name" value="Mito_Isobutyryl-CoADH"/>
</dbReference>
<evidence type="ECO:0000313" key="5">
    <source>
        <dbReference type="EMBL" id="MCR0982821.1"/>
    </source>
</evidence>
<evidence type="ECO:0000313" key="6">
    <source>
        <dbReference type="Proteomes" id="UP001524642"/>
    </source>
</evidence>
<accession>A0ABT1X3Y9</accession>
<dbReference type="Gene3D" id="1.20.140.10">
    <property type="entry name" value="Butyryl-CoA Dehydrogenase, subunit A, domain 3"/>
    <property type="match status" value="1"/>
</dbReference>
<dbReference type="InterPro" id="IPR009100">
    <property type="entry name" value="AcylCoA_DH/oxidase_NM_dom_sf"/>
</dbReference>
<dbReference type="EMBL" id="JANJOU010000008">
    <property type="protein sequence ID" value="MCR0982821.1"/>
    <property type="molecule type" value="Genomic_DNA"/>
</dbReference>
<sequence length="269" mass="29002">MNALRAEPDLGSPTRGGLPATVLHPQRDGAWRLSGRKTYVTGAPGLTWMEVWARTAEEHPRLGYALVRADTPGVRVVESWNQLGMRATGSHDVVFEDVPLPAEHAVDLRAPEEWVTADPVQAVWNAVGLGALYSGIARAARNWIARFLQERRPTSLGAPLATLPRMQEKLGEIQSLLLVNDRLIASAAAETDAQIPPPVTDSLLLKTVLTENAVRAVELAAALAGNHAYARAHPLERHLRDVLCARIHVPTADAAHVAAGREAIVPFAA</sequence>
<dbReference type="PANTHER" id="PTHR43831">
    <property type="entry name" value="ISOBUTYRYL-COA DEHYDROGENASE"/>
    <property type="match status" value="1"/>
</dbReference>
<dbReference type="InterPro" id="IPR006091">
    <property type="entry name" value="Acyl-CoA_Oxase/DH_mid-dom"/>
</dbReference>
<evidence type="ECO:0000256" key="1">
    <source>
        <dbReference type="ARBA" id="ARBA00022630"/>
    </source>
</evidence>
<dbReference type="SUPFAM" id="SSF47203">
    <property type="entry name" value="Acyl-CoA dehydrogenase C-terminal domain-like"/>
    <property type="match status" value="1"/>
</dbReference>